<keyword evidence="2" id="KW-0812">Transmembrane</keyword>
<reference evidence="6 7" key="1">
    <citation type="journal article" date="2018" name="Evol. Lett.">
        <title>Horizontal gene cluster transfer increased hallucinogenic mushroom diversity.</title>
        <authorList>
            <person name="Reynolds H.T."/>
            <person name="Vijayakumar V."/>
            <person name="Gluck-Thaler E."/>
            <person name="Korotkin H.B."/>
            <person name="Matheny P.B."/>
            <person name="Slot J.C."/>
        </authorList>
    </citation>
    <scope>NUCLEOTIDE SEQUENCE [LARGE SCALE GENOMIC DNA]</scope>
    <source>
        <strain evidence="6 7">SRW20</strain>
    </source>
</reference>
<name>A0A409W9A6_9AGAR</name>
<evidence type="ECO:0000256" key="1">
    <source>
        <dbReference type="ARBA" id="ARBA00004141"/>
    </source>
</evidence>
<comment type="subcellular location">
    <subcellularLocation>
        <location evidence="1">Membrane</location>
        <topology evidence="1">Multi-pass membrane protein</topology>
    </subcellularLocation>
</comment>
<organism evidence="6 7">
    <name type="scientific">Gymnopilus dilepis</name>
    <dbReference type="NCBI Taxonomy" id="231916"/>
    <lineage>
        <taxon>Eukaryota</taxon>
        <taxon>Fungi</taxon>
        <taxon>Dikarya</taxon>
        <taxon>Basidiomycota</taxon>
        <taxon>Agaricomycotina</taxon>
        <taxon>Agaricomycetes</taxon>
        <taxon>Agaricomycetidae</taxon>
        <taxon>Agaricales</taxon>
        <taxon>Agaricineae</taxon>
        <taxon>Hymenogastraceae</taxon>
        <taxon>Gymnopilus</taxon>
    </lineage>
</organism>
<feature type="compositionally biased region" description="Low complexity" evidence="5">
    <location>
        <begin position="74"/>
        <end position="93"/>
    </location>
</feature>
<protein>
    <submittedName>
        <fullName evidence="6">Uncharacterized protein</fullName>
    </submittedName>
</protein>
<dbReference type="STRING" id="231916.A0A409W9A6"/>
<proteinExistence type="predicted"/>
<evidence type="ECO:0000256" key="5">
    <source>
        <dbReference type="SAM" id="MobiDB-lite"/>
    </source>
</evidence>
<evidence type="ECO:0000256" key="4">
    <source>
        <dbReference type="ARBA" id="ARBA00023136"/>
    </source>
</evidence>
<dbReference type="GO" id="GO:0015165">
    <property type="term" value="F:pyrimidine nucleotide-sugar transmembrane transporter activity"/>
    <property type="evidence" value="ECO:0007669"/>
    <property type="project" value="InterPro"/>
</dbReference>
<keyword evidence="4" id="KW-0472">Membrane</keyword>
<dbReference type="InParanoid" id="A0A409W9A6"/>
<comment type="caution">
    <text evidence="6">The sequence shown here is derived from an EMBL/GenBank/DDBJ whole genome shotgun (WGS) entry which is preliminary data.</text>
</comment>
<dbReference type="GO" id="GO:0000139">
    <property type="term" value="C:Golgi membrane"/>
    <property type="evidence" value="ECO:0007669"/>
    <property type="project" value="InterPro"/>
</dbReference>
<feature type="compositionally biased region" description="Polar residues" evidence="5">
    <location>
        <begin position="36"/>
        <end position="65"/>
    </location>
</feature>
<feature type="compositionally biased region" description="Pro residues" evidence="5">
    <location>
        <begin position="1"/>
        <end position="12"/>
    </location>
</feature>
<dbReference type="Proteomes" id="UP000284706">
    <property type="component" value="Unassembled WGS sequence"/>
</dbReference>
<dbReference type="InterPro" id="IPR007271">
    <property type="entry name" value="Nuc_sug_transpt"/>
</dbReference>
<feature type="non-terminal residue" evidence="6">
    <location>
        <position position="189"/>
    </location>
</feature>
<keyword evidence="3" id="KW-1133">Transmembrane helix</keyword>
<keyword evidence="7" id="KW-1185">Reference proteome</keyword>
<dbReference type="EMBL" id="NHYE01005289">
    <property type="protein sequence ID" value="PPQ75097.1"/>
    <property type="molecule type" value="Genomic_DNA"/>
</dbReference>
<evidence type="ECO:0000313" key="7">
    <source>
        <dbReference type="Proteomes" id="UP000284706"/>
    </source>
</evidence>
<dbReference type="AlphaFoldDB" id="A0A409W9A6"/>
<feature type="region of interest" description="Disordered" evidence="5">
    <location>
        <begin position="1"/>
        <end position="132"/>
    </location>
</feature>
<accession>A0A409W9A6</accession>
<evidence type="ECO:0000313" key="6">
    <source>
        <dbReference type="EMBL" id="PPQ75097.1"/>
    </source>
</evidence>
<dbReference type="Pfam" id="PF04142">
    <property type="entry name" value="Nuc_sug_transp"/>
    <property type="match status" value="1"/>
</dbReference>
<evidence type="ECO:0000256" key="3">
    <source>
        <dbReference type="ARBA" id="ARBA00022989"/>
    </source>
</evidence>
<feature type="compositionally biased region" description="Low complexity" evidence="5">
    <location>
        <begin position="13"/>
        <end position="24"/>
    </location>
</feature>
<dbReference type="OrthoDB" id="408493at2759"/>
<gene>
    <name evidence="6" type="ORF">CVT26_011909</name>
</gene>
<sequence>MDLGPSPPPPPRRSVSSPSAAPAPIHLLVHTPAPSAPSSPRITLTQSHSAGTTSSRPSTEITTMSMHHRPPPTLRSLSSSASLAPSVVSSRAPTPRHSPMIPPASLNMNGYPADNKYDPSIREQQQQQAPTQPTICGLPLKYVSLVTLAVQNAALSIVMHYSRVSIPPSLAYSPASAVLLNELLKGSIS</sequence>
<evidence type="ECO:0000256" key="2">
    <source>
        <dbReference type="ARBA" id="ARBA00022692"/>
    </source>
</evidence>